<keyword evidence="9" id="KW-1185">Reference proteome</keyword>
<dbReference type="GO" id="GO:0005524">
    <property type="term" value="F:ATP binding"/>
    <property type="evidence" value="ECO:0007669"/>
    <property type="project" value="UniProtKB-UniRule"/>
</dbReference>
<dbReference type="GeneID" id="94173202"/>
<keyword evidence="2 5" id="KW-0547">Nucleotide-binding</keyword>
<organism evidence="8 9">
    <name type="scientific">Leishmania enriettii</name>
    <dbReference type="NCBI Taxonomy" id="5663"/>
    <lineage>
        <taxon>Eukaryota</taxon>
        <taxon>Discoba</taxon>
        <taxon>Euglenozoa</taxon>
        <taxon>Kinetoplastea</taxon>
        <taxon>Metakinetoplastina</taxon>
        <taxon>Trypanosomatida</taxon>
        <taxon>Trypanosomatidae</taxon>
        <taxon>Leishmaniinae</taxon>
        <taxon>Leishmania</taxon>
    </lineage>
</organism>
<comment type="caution">
    <text evidence="8">The sequence shown here is derived from an EMBL/GenBank/DDBJ whole genome shotgun (WGS) entry which is preliminary data.</text>
</comment>
<dbReference type="KEGG" id="lenr:94173202"/>
<feature type="compositionally biased region" description="Low complexity" evidence="6">
    <location>
        <begin position="9"/>
        <end position="21"/>
    </location>
</feature>
<dbReference type="SMART" id="SM00220">
    <property type="entry name" value="S_TKc"/>
    <property type="match status" value="1"/>
</dbReference>
<evidence type="ECO:0000256" key="4">
    <source>
        <dbReference type="ARBA" id="ARBA00022840"/>
    </source>
</evidence>
<dbReference type="PROSITE" id="PS00108">
    <property type="entry name" value="PROTEIN_KINASE_ST"/>
    <property type="match status" value="1"/>
</dbReference>
<evidence type="ECO:0000256" key="6">
    <source>
        <dbReference type="SAM" id="MobiDB-lite"/>
    </source>
</evidence>
<evidence type="ECO:0000313" key="9">
    <source>
        <dbReference type="Proteomes" id="UP000674179"/>
    </source>
</evidence>
<dbReference type="OrthoDB" id="266718at2759"/>
<dbReference type="SUPFAM" id="SSF56112">
    <property type="entry name" value="Protein kinase-like (PK-like)"/>
    <property type="match status" value="1"/>
</dbReference>
<keyword evidence="1" id="KW-0808">Transferase</keyword>
<dbReference type="CDD" id="cd06606">
    <property type="entry name" value="STKc_MAPKKK"/>
    <property type="match status" value="1"/>
</dbReference>
<dbReference type="PROSITE" id="PS50011">
    <property type="entry name" value="PROTEIN_KINASE_DOM"/>
    <property type="match status" value="1"/>
</dbReference>
<name>A0A836HT63_LEIEN</name>
<keyword evidence="3" id="KW-0418">Kinase</keyword>
<feature type="domain" description="Protein kinase" evidence="7">
    <location>
        <begin position="875"/>
        <end position="1166"/>
    </location>
</feature>
<feature type="region of interest" description="Disordered" evidence="6">
    <location>
        <begin position="284"/>
        <end position="305"/>
    </location>
</feature>
<feature type="region of interest" description="Disordered" evidence="6">
    <location>
        <begin position="1"/>
        <end position="39"/>
    </location>
</feature>
<sequence length="1189" mass="124599">MRREHQDAAKVAPVASSSSPALHKSGVSAKRRAKPLSISSECEAATAAAVLERAWGKRRSTAPSIPAQGECSAKASSSARERKGESASPSLGALGVVNKVAVAHSPSPPPPPTSSSHLLPPAANRAGAKRRGASNFTAASITAVPSAAVAKSQGKRSTSVSTSAQVTNAETSLSTAGASPGKSAHAGRCSLTVSAIKKSVKRSSVGLHLPTLRSDKDAAAAAAKDRGRDDGKPSKGGATEMGSVAASVAAHTFTTSVPGGNSGGGVAAAVADALPPLRSLAGADSQLSHGAHSPPRSPLQKTVSSTGLHHFPSRASASHIRMPAHRTSPHGLAILSSPTMIETTLHDQKSKRGAVTVTGTDHDGAIGVRRAHCGALTGPPHCTAAESAGGVVGSTTAAKGKASSELGGAPARRVGVQVDDEDGVDGSSTEDEDGGEENTDEDDEEGEDGDTSDEDDVGTDSSSAGDDRDEEDSDVSASASSSSSGCSTASNSVGARSPQSKTKSDQSEQTWNSTTTLKGMTVLSSASSGAQRRDGFGPTLQPVRTKVSREGDVNVKVIFAVRSRRGFRRFVKEVMSRFGFQKATDFDMYCIDQCGDRVDIDTEEDFDQLLGAFAASMAAGKDCLNSTSHLSASPSASMAPLSHFCRFNQSMSDCAMSAAGDGVDTGGHVHARAMSLNAKQRQTSSLDAAKTFSLSPELDAVAALPVNAGSLTEEDGKSSGSVLRLYVRYSNAYYTEHSREIEQQQQQQQRQYPIYPKGTLNGGGGGTHLQQRLSPSSFSVQVGLQADQFASGHISPGSTDSPFVRALRTSTTGSVGNGGGGAGDALSRDEFYAIHSRCSDQPVASPDSMSLQFSETQSSSLAKTFRLEETKLVDWRRMSVLGKGSFGTVYEGITRDGKMLAVKVQELPLDYCEDAEEVKALQTEINLMRSLKHKNIVAYYGCQTRVLPAGNQQMEVFLELCHGGSLPSLRRKLLKANEPFSISLVRSYTRQVLEGLAYLHAQNVVHRDIKGDNVLISATGEAKLADFGCSKRLGPTTLQGISGALPPGEPPVAAAAAAARAAMYHTMVGSPFFMAPEVLQGEGSYTGAADIWSVGCLVLELLGREPWNITGNNVFQIMFRISKEKGMPSGVPRMCPGMLLRFFERCFQRDARQRSTAAELLTHEWVTCPDSALEEVPTSPLSQRELPTE</sequence>
<dbReference type="Pfam" id="PF00069">
    <property type="entry name" value="Pkinase"/>
    <property type="match status" value="1"/>
</dbReference>
<dbReference type="Gene3D" id="3.30.200.20">
    <property type="entry name" value="Phosphorylase Kinase, domain 1"/>
    <property type="match status" value="1"/>
</dbReference>
<dbReference type="InterPro" id="IPR050538">
    <property type="entry name" value="MAP_kinase_kinase_kinase"/>
</dbReference>
<dbReference type="GO" id="GO:0004672">
    <property type="term" value="F:protein kinase activity"/>
    <property type="evidence" value="ECO:0007669"/>
    <property type="project" value="InterPro"/>
</dbReference>
<feature type="compositionally biased region" description="Polar residues" evidence="6">
    <location>
        <begin position="155"/>
        <end position="177"/>
    </location>
</feature>
<dbReference type="AlphaFoldDB" id="A0A836HT63"/>
<dbReference type="PROSITE" id="PS00107">
    <property type="entry name" value="PROTEIN_KINASE_ATP"/>
    <property type="match status" value="1"/>
</dbReference>
<accession>A0A836HT63</accession>
<dbReference type="Gene3D" id="1.10.510.10">
    <property type="entry name" value="Transferase(Phosphotransferase) domain 1"/>
    <property type="match status" value="1"/>
</dbReference>
<dbReference type="PANTHER" id="PTHR48016">
    <property type="entry name" value="MAP KINASE KINASE KINASE SSK2-RELATED-RELATED"/>
    <property type="match status" value="1"/>
</dbReference>
<dbReference type="InterPro" id="IPR017441">
    <property type="entry name" value="Protein_kinase_ATP_BS"/>
</dbReference>
<evidence type="ECO:0000256" key="2">
    <source>
        <dbReference type="ARBA" id="ARBA00022741"/>
    </source>
</evidence>
<feature type="compositionally biased region" description="Basic and acidic residues" evidence="6">
    <location>
        <begin position="213"/>
        <end position="233"/>
    </location>
</feature>
<dbReference type="RefSeq" id="XP_067694020.1">
    <property type="nucleotide sequence ID" value="XM_067837692.1"/>
</dbReference>
<protein>
    <recommendedName>
        <fullName evidence="7">Protein kinase domain-containing protein</fullName>
    </recommendedName>
</protein>
<dbReference type="InterPro" id="IPR000719">
    <property type="entry name" value="Prot_kinase_dom"/>
</dbReference>
<keyword evidence="4 5" id="KW-0067">ATP-binding</keyword>
<dbReference type="Proteomes" id="UP000674179">
    <property type="component" value="Chromosome 17"/>
</dbReference>
<evidence type="ECO:0000256" key="3">
    <source>
        <dbReference type="ARBA" id="ARBA00022777"/>
    </source>
</evidence>
<dbReference type="InterPro" id="IPR011009">
    <property type="entry name" value="Kinase-like_dom_sf"/>
</dbReference>
<feature type="binding site" evidence="5">
    <location>
        <position position="903"/>
    </location>
    <ligand>
        <name>ATP</name>
        <dbReference type="ChEBI" id="CHEBI:30616"/>
    </ligand>
</feature>
<evidence type="ECO:0000256" key="5">
    <source>
        <dbReference type="PROSITE-ProRule" id="PRU10141"/>
    </source>
</evidence>
<gene>
    <name evidence="8" type="ORF">CUR178_06017</name>
</gene>
<feature type="compositionally biased region" description="Low complexity" evidence="6">
    <location>
        <begin position="114"/>
        <end position="126"/>
    </location>
</feature>
<evidence type="ECO:0000256" key="1">
    <source>
        <dbReference type="ARBA" id="ARBA00022679"/>
    </source>
</evidence>
<feature type="compositionally biased region" description="Acidic residues" evidence="6">
    <location>
        <begin position="418"/>
        <end position="458"/>
    </location>
</feature>
<evidence type="ECO:0000259" key="7">
    <source>
        <dbReference type="PROSITE" id="PS50011"/>
    </source>
</evidence>
<feature type="region of interest" description="Disordered" evidence="6">
    <location>
        <begin position="401"/>
        <end position="541"/>
    </location>
</feature>
<dbReference type="InterPro" id="IPR008271">
    <property type="entry name" value="Ser/Thr_kinase_AS"/>
</dbReference>
<proteinExistence type="predicted"/>
<evidence type="ECO:0000313" key="8">
    <source>
        <dbReference type="EMBL" id="KAG5482158.1"/>
    </source>
</evidence>
<feature type="compositionally biased region" description="Polar residues" evidence="6">
    <location>
        <begin position="493"/>
        <end position="530"/>
    </location>
</feature>
<dbReference type="EMBL" id="JAFHKP010000017">
    <property type="protein sequence ID" value="KAG5482158.1"/>
    <property type="molecule type" value="Genomic_DNA"/>
</dbReference>
<feature type="region of interest" description="Disordered" evidence="6">
    <location>
        <begin position="56"/>
        <end position="186"/>
    </location>
</feature>
<feature type="compositionally biased region" description="Low complexity" evidence="6">
    <location>
        <begin position="475"/>
        <end position="492"/>
    </location>
</feature>
<feature type="region of interest" description="Disordered" evidence="6">
    <location>
        <begin position="200"/>
        <end position="239"/>
    </location>
</feature>
<reference evidence="8 9" key="1">
    <citation type="submission" date="2021-02" db="EMBL/GenBank/DDBJ databases">
        <title>Leishmania (Mundinia) enrietti genome sequencing and assembly.</title>
        <authorList>
            <person name="Almutairi H."/>
            <person name="Gatherer D."/>
        </authorList>
    </citation>
    <scope>NUCLEOTIDE SEQUENCE [LARGE SCALE GENOMIC DNA]</scope>
    <source>
        <strain evidence="8">CUR178</strain>
    </source>
</reference>